<dbReference type="GO" id="GO:1902600">
    <property type="term" value="P:proton transmembrane transport"/>
    <property type="evidence" value="ECO:0007669"/>
    <property type="project" value="UniProtKB-KW"/>
</dbReference>
<comment type="subcellular location">
    <subcellularLocation>
        <location evidence="1">Cell membrane</location>
        <topology evidence="1">Multi-pass membrane protein</topology>
    </subcellularLocation>
</comment>
<dbReference type="PANTHER" id="PTHR30433">
    <property type="entry name" value="CHEMOTAXIS PROTEIN MOTA"/>
    <property type="match status" value="1"/>
</dbReference>
<keyword evidence="6 12" id="KW-0812">Transmembrane</keyword>
<dbReference type="GO" id="GO:0071978">
    <property type="term" value="P:bacterial-type flagellum-dependent swarming motility"/>
    <property type="evidence" value="ECO:0007669"/>
    <property type="project" value="InterPro"/>
</dbReference>
<evidence type="ECO:0000256" key="9">
    <source>
        <dbReference type="ARBA" id="ARBA00022989"/>
    </source>
</evidence>
<dbReference type="Proteomes" id="UP000018896">
    <property type="component" value="Unassembled WGS sequence"/>
</dbReference>
<keyword evidence="3" id="KW-0813">Transport</keyword>
<feature type="transmembrane region" description="Helical" evidence="12">
    <location>
        <begin position="14"/>
        <end position="32"/>
    </location>
</feature>
<feature type="transmembrane region" description="Helical" evidence="12">
    <location>
        <begin position="163"/>
        <end position="183"/>
    </location>
</feature>
<dbReference type="InterPro" id="IPR047055">
    <property type="entry name" value="MotA-like"/>
</dbReference>
<evidence type="ECO:0000256" key="7">
    <source>
        <dbReference type="ARBA" id="ARBA00022779"/>
    </source>
</evidence>
<keyword evidence="15" id="KW-0966">Cell projection</keyword>
<comment type="similarity">
    <text evidence="2">Belongs to the MotA family.</text>
</comment>
<evidence type="ECO:0000256" key="12">
    <source>
        <dbReference type="SAM" id="Phobius"/>
    </source>
</evidence>
<dbReference type="GO" id="GO:0006935">
    <property type="term" value="P:chemotaxis"/>
    <property type="evidence" value="ECO:0007669"/>
    <property type="project" value="UniProtKB-KW"/>
</dbReference>
<evidence type="ECO:0000313" key="15">
    <source>
        <dbReference type="EMBL" id="GAE34971.1"/>
    </source>
</evidence>
<dbReference type="AlphaFoldDB" id="W4QSB2"/>
<keyword evidence="8" id="KW-0375">Hydrogen ion transport</keyword>
<evidence type="ECO:0000313" key="16">
    <source>
        <dbReference type="Proteomes" id="UP000018896"/>
    </source>
</evidence>
<name>W4QSB2_HALA3</name>
<proteinExistence type="inferred from homology"/>
<dbReference type="PROSITE" id="PS01307">
    <property type="entry name" value="MOTA"/>
    <property type="match status" value="1"/>
</dbReference>
<dbReference type="InterPro" id="IPR046786">
    <property type="entry name" value="MotA_N"/>
</dbReference>
<dbReference type="Pfam" id="PF20560">
    <property type="entry name" value="MotA_N"/>
    <property type="match status" value="1"/>
</dbReference>
<dbReference type="eggNOG" id="COG1291">
    <property type="taxonomic scope" value="Bacteria"/>
</dbReference>
<dbReference type="PANTHER" id="PTHR30433:SF3">
    <property type="entry name" value="MOTILITY PROTEIN A"/>
    <property type="match status" value="1"/>
</dbReference>
<keyword evidence="16" id="KW-1185">Reference proteome</keyword>
<evidence type="ECO:0000256" key="1">
    <source>
        <dbReference type="ARBA" id="ARBA00004651"/>
    </source>
</evidence>
<organism evidence="15 16">
    <name type="scientific">Halalkalibacter akibai (strain ATCC 43226 / DSM 21942 / CIP 109018 / JCM 9157 / 1139)</name>
    <name type="common">Bacillus akibai</name>
    <dbReference type="NCBI Taxonomy" id="1236973"/>
    <lineage>
        <taxon>Bacteria</taxon>
        <taxon>Bacillati</taxon>
        <taxon>Bacillota</taxon>
        <taxon>Bacilli</taxon>
        <taxon>Bacillales</taxon>
        <taxon>Bacillaceae</taxon>
        <taxon>Halalkalibacter</taxon>
    </lineage>
</organism>
<feature type="domain" description="Motility protein A N-terminal" evidence="14">
    <location>
        <begin position="16"/>
        <end position="103"/>
    </location>
</feature>
<dbReference type="InterPro" id="IPR002898">
    <property type="entry name" value="MotA_ExbB_proton_chnl"/>
</dbReference>
<dbReference type="EMBL" id="BAUV01000013">
    <property type="protein sequence ID" value="GAE34971.1"/>
    <property type="molecule type" value="Genomic_DNA"/>
</dbReference>
<evidence type="ECO:0000259" key="13">
    <source>
        <dbReference type="Pfam" id="PF01618"/>
    </source>
</evidence>
<evidence type="ECO:0000256" key="11">
    <source>
        <dbReference type="ARBA" id="ARBA00023136"/>
    </source>
</evidence>
<feature type="transmembrane region" description="Helical" evidence="12">
    <location>
        <begin position="44"/>
        <end position="61"/>
    </location>
</feature>
<keyword evidence="9 12" id="KW-1133">Transmembrane helix</keyword>
<evidence type="ECO:0000256" key="5">
    <source>
        <dbReference type="ARBA" id="ARBA00022500"/>
    </source>
</evidence>
<gene>
    <name evidence="15" type="ORF">JCM9157_2059</name>
</gene>
<dbReference type="NCBIfam" id="NF005997">
    <property type="entry name" value="PRK08124.1"/>
    <property type="match status" value="1"/>
</dbReference>
<protein>
    <submittedName>
        <fullName evidence="15">Flagellar motor rotation protein MotA</fullName>
    </submittedName>
</protein>
<evidence type="ECO:0000256" key="10">
    <source>
        <dbReference type="ARBA" id="ARBA00023065"/>
    </source>
</evidence>
<evidence type="ECO:0000256" key="6">
    <source>
        <dbReference type="ARBA" id="ARBA00022692"/>
    </source>
</evidence>
<dbReference type="InterPro" id="IPR000540">
    <property type="entry name" value="Flag_MotA_CS"/>
</dbReference>
<sequence length="276" mass="29974">MFIKRETGEIMDKTSIIGIVLGVVAILLGMIFKGTSLMVLLNPAALFIIFVGTAATILIGFPSSEIKRVPKLFGVLLKEQKTPNISDLITLFVSLSSMARKEGLLSLEKQVEEMEDPFLQQGLKMVVDGQEPDFIRDTMEEELDAIEERHQAGAAIFSQAGTYAPTLGVLGAVLGLIAALGDLNDMDALGYAIAAAFVATLFGIFTGYVLWHPFANKLKRKSKQEILVKSLIVEGILSVQAGVPPRAIEDKLMVYVPHSERKKVKELISQGESVNG</sequence>
<keyword evidence="5" id="KW-0145">Chemotaxis</keyword>
<feature type="domain" description="MotA/TolQ/ExbB proton channel" evidence="13">
    <location>
        <begin position="112"/>
        <end position="227"/>
    </location>
</feature>
<dbReference type="STRING" id="1236973.JCM9157_2059"/>
<keyword evidence="10" id="KW-0406">Ion transport</keyword>
<keyword evidence="11 12" id="KW-0472">Membrane</keyword>
<keyword evidence="7" id="KW-0283">Flagellar rotation</keyword>
<evidence type="ECO:0000256" key="3">
    <source>
        <dbReference type="ARBA" id="ARBA00022448"/>
    </source>
</evidence>
<comment type="caution">
    <text evidence="15">The sequence shown here is derived from an EMBL/GenBank/DDBJ whole genome shotgun (WGS) entry which is preliminary data.</text>
</comment>
<feature type="transmembrane region" description="Helical" evidence="12">
    <location>
        <begin position="189"/>
        <end position="211"/>
    </location>
</feature>
<keyword evidence="4" id="KW-1003">Cell membrane</keyword>
<evidence type="ECO:0000256" key="2">
    <source>
        <dbReference type="ARBA" id="ARBA00008038"/>
    </source>
</evidence>
<dbReference type="GO" id="GO:0005886">
    <property type="term" value="C:plasma membrane"/>
    <property type="evidence" value="ECO:0007669"/>
    <property type="project" value="UniProtKB-SubCell"/>
</dbReference>
<evidence type="ECO:0000256" key="4">
    <source>
        <dbReference type="ARBA" id="ARBA00022475"/>
    </source>
</evidence>
<dbReference type="Pfam" id="PF01618">
    <property type="entry name" value="MotA_ExbB"/>
    <property type="match status" value="1"/>
</dbReference>
<keyword evidence="15" id="KW-0282">Flagellum</keyword>
<evidence type="ECO:0000259" key="14">
    <source>
        <dbReference type="Pfam" id="PF20560"/>
    </source>
</evidence>
<evidence type="ECO:0000256" key="8">
    <source>
        <dbReference type="ARBA" id="ARBA00022781"/>
    </source>
</evidence>
<accession>W4QSB2</accession>
<reference evidence="15 16" key="1">
    <citation type="journal article" date="2014" name="Genome Announc.">
        <title>Draft Genome Sequences of Three Alkaliphilic Bacillus Strains, Bacillus wakoensis JCM 9140T, Bacillus akibai JCM 9157T, and Bacillus hemicellulosilyticus JCM 9152T.</title>
        <authorList>
            <person name="Yuki M."/>
            <person name="Oshima K."/>
            <person name="Suda W."/>
            <person name="Oshida Y."/>
            <person name="Kitamura K."/>
            <person name="Iida T."/>
            <person name="Hattori M."/>
            <person name="Ohkuma M."/>
        </authorList>
    </citation>
    <scope>NUCLEOTIDE SEQUENCE [LARGE SCALE GENOMIC DNA]</scope>
    <source>
        <strain evidence="15 16">JCM 9157</strain>
    </source>
</reference>
<keyword evidence="15" id="KW-0969">Cilium</keyword>